<evidence type="ECO:0000259" key="4">
    <source>
        <dbReference type="Pfam" id="PF13458"/>
    </source>
</evidence>
<dbReference type="RefSeq" id="WP_207689743.1">
    <property type="nucleotide sequence ID" value="NZ_CP061799.1"/>
</dbReference>
<evidence type="ECO:0000256" key="3">
    <source>
        <dbReference type="SAM" id="Phobius"/>
    </source>
</evidence>
<name>A0A975GJU1_9BACT</name>
<dbReference type="Proteomes" id="UP000663720">
    <property type="component" value="Chromosome"/>
</dbReference>
<dbReference type="AlphaFoldDB" id="A0A975GJU1"/>
<dbReference type="InterPro" id="IPR028082">
    <property type="entry name" value="Peripla_BP_I"/>
</dbReference>
<dbReference type="KEGG" id="dli:dnl_63960"/>
<evidence type="ECO:0000256" key="2">
    <source>
        <dbReference type="ARBA" id="ARBA00022729"/>
    </source>
</evidence>
<dbReference type="PANTHER" id="PTHR30483:SF6">
    <property type="entry name" value="PERIPLASMIC BINDING PROTEIN OF ABC TRANSPORTER FOR NATURAL AMINO ACIDS"/>
    <property type="match status" value="1"/>
</dbReference>
<dbReference type="EMBL" id="CP061799">
    <property type="protein sequence ID" value="QTA83969.1"/>
    <property type="molecule type" value="Genomic_DNA"/>
</dbReference>
<sequence>MKTVSKILPGLGFVSIYFIFIVILTMPVYSAASEKQTSAPVRIGLTAEFGLRNSFSAQAVEMGIRVAIDEINQQGGVLGGRPLVLETRDDRSVPARAIKNIKDFNTMTDMTAVFGARFSPVLVEVIPLVHEIGMILLDPWASADIITSHDRKPNYCFRLSLKDSLAMPAMMKNAFKRGLADMGLILPNTAWGRSNLKAGEAFAAANPKINIVRSRWYNWGDSTLLELYQDILSAGAKVIILVANDREGSILLNEIANLPGNDILPILSHWGVTGGYFFKTAQESLKKIDFSVVQTFSFFKADPKSGNNSCLWLKNFTI</sequence>
<evidence type="ECO:0000313" key="5">
    <source>
        <dbReference type="EMBL" id="QTA83969.1"/>
    </source>
</evidence>
<dbReference type="SUPFAM" id="SSF53822">
    <property type="entry name" value="Periplasmic binding protein-like I"/>
    <property type="match status" value="1"/>
</dbReference>
<dbReference type="InterPro" id="IPR028081">
    <property type="entry name" value="Leu-bd"/>
</dbReference>
<dbReference type="InterPro" id="IPR051010">
    <property type="entry name" value="BCAA_transport"/>
</dbReference>
<evidence type="ECO:0000256" key="1">
    <source>
        <dbReference type="ARBA" id="ARBA00010062"/>
    </source>
</evidence>
<protein>
    <submittedName>
        <fullName evidence="5">Leucine-binding domain-containing protein</fullName>
    </submittedName>
</protein>
<evidence type="ECO:0000313" key="6">
    <source>
        <dbReference type="Proteomes" id="UP000663720"/>
    </source>
</evidence>
<dbReference type="Pfam" id="PF13458">
    <property type="entry name" value="Peripla_BP_6"/>
    <property type="match status" value="1"/>
</dbReference>
<reference evidence="5" key="1">
    <citation type="journal article" date="2021" name="Microb. Physiol.">
        <title>Proteogenomic Insights into the Physiology of Marine, Sulfate-Reducing, Filamentous Desulfonema limicola and Desulfonema magnum.</title>
        <authorList>
            <person name="Schnaars V."/>
            <person name="Wohlbrand L."/>
            <person name="Scheve S."/>
            <person name="Hinrichs C."/>
            <person name="Reinhardt R."/>
            <person name="Rabus R."/>
        </authorList>
    </citation>
    <scope>NUCLEOTIDE SEQUENCE</scope>
    <source>
        <strain evidence="5">5ac10</strain>
    </source>
</reference>
<keyword evidence="2" id="KW-0732">Signal</keyword>
<gene>
    <name evidence="5" type="ORF">dnl_63960</name>
</gene>
<dbReference type="PANTHER" id="PTHR30483">
    <property type="entry name" value="LEUCINE-SPECIFIC-BINDING PROTEIN"/>
    <property type="match status" value="1"/>
</dbReference>
<keyword evidence="3" id="KW-1133">Transmembrane helix</keyword>
<dbReference type="Gene3D" id="3.40.50.2300">
    <property type="match status" value="2"/>
</dbReference>
<proteinExistence type="inferred from homology"/>
<comment type="similarity">
    <text evidence="1">Belongs to the leucine-binding protein family.</text>
</comment>
<feature type="transmembrane region" description="Helical" evidence="3">
    <location>
        <begin position="7"/>
        <end position="29"/>
    </location>
</feature>
<organism evidence="5 6">
    <name type="scientific">Desulfonema limicola</name>
    <dbReference type="NCBI Taxonomy" id="45656"/>
    <lineage>
        <taxon>Bacteria</taxon>
        <taxon>Pseudomonadati</taxon>
        <taxon>Thermodesulfobacteriota</taxon>
        <taxon>Desulfobacteria</taxon>
        <taxon>Desulfobacterales</taxon>
        <taxon>Desulfococcaceae</taxon>
        <taxon>Desulfonema</taxon>
    </lineage>
</organism>
<keyword evidence="3" id="KW-0472">Membrane</keyword>
<keyword evidence="6" id="KW-1185">Reference proteome</keyword>
<accession>A0A975GJU1</accession>
<feature type="domain" description="Leucine-binding protein" evidence="4">
    <location>
        <begin position="40"/>
        <end position="246"/>
    </location>
</feature>
<keyword evidence="3" id="KW-0812">Transmembrane</keyword>